<dbReference type="RefSeq" id="XP_014174215.1">
    <property type="nucleotide sequence ID" value="XM_014318740.1"/>
</dbReference>
<dbReference type="InterPro" id="IPR012939">
    <property type="entry name" value="Glyco_hydro_92"/>
</dbReference>
<dbReference type="STRING" id="655863.F0XC67"/>
<dbReference type="GO" id="GO:0030246">
    <property type="term" value="F:carbohydrate binding"/>
    <property type="evidence" value="ECO:0007669"/>
    <property type="project" value="InterPro"/>
</dbReference>
<feature type="active site" description="Glycyl thioester intermediate" evidence="2">
    <location>
        <position position="950"/>
    </location>
</feature>
<keyword evidence="6" id="KW-1185">Reference proteome</keyword>
<dbReference type="Gene3D" id="3.30.2080.10">
    <property type="entry name" value="GH92 mannosidase domain"/>
    <property type="match status" value="1"/>
</dbReference>
<dbReference type="Proteomes" id="UP000007796">
    <property type="component" value="Unassembled WGS sequence"/>
</dbReference>
<name>F0XC67_GROCL</name>
<protein>
    <submittedName>
        <fullName evidence="5">Glycosyl hydrolase</fullName>
    </submittedName>
</protein>
<feature type="compositionally biased region" description="Polar residues" evidence="3">
    <location>
        <begin position="482"/>
        <end position="493"/>
    </location>
</feature>
<sequence>MLRPAARNGSKNETSSRLPVLCSEYGVAIESDVSFLRRAYSEYAMSFLTHSLGLLEQTITLFAQDLDFEALYRAVIEAYCTSERGSDKAPDRSLWLLAHLIDLQKNQNGETPSTPLYLRAIYMQLSALSSTIRAQLRSSATSDSRSSPLPGYLSSRIGSLADKDEVSWLLEKFTSYDLAPFLVITGPYHVLTWQRSQADAAGQDYASLLAGYSITLIRCFPQKADDIRMRLFLADFLSATGAQPAVQFFWSASSVTKLFDCIISSPKGALDFLLRRKYFPASSSAAADDTPWDREWRTVLLFLELYTFVMRLTDDDDFFSGLDGRSAFEGNMSSPSHIRASALRLDALQRLSLFLKNLAFTLNYNAAELLQGNGNDSKPFSGSAMSQHSHSAAYRVIAGVDFGAFKSLVTTSIQMLYERDSRRQFLPTGHWLMTTNFDMDGFLSAVVLEEQRQHELEEDGSDSEIDDNDAGDDDMTDDIGAEQSQMAFSNRPRTTTSRYMHIEQLRKQHKKAHRERMLAAIGPKLEVLRNMPYALPFELRVRIFKQFVFLDKQRRRQGHVDPDQWRLFIASQNMASMNRNHTREDILRHSARIRRNLVYGSAYEQFYPLGEGLKEPIQITFLDEYGSEEAGIDGGGVTKEFLMSVTKEIFTSKIGNVMQFQSNKDNALYPNPLALDQAKSWCHANGFQGAEQRDHIAAMLSQFEFTGRLVGKCMYEGILLDVVFAGFFLLKWSLSTKDSAYRASVNDLREMDEELYQGMLRLKNFKGDVSEMDVNFTLEDQVSMDGLPLRTETRNLVPDGEDITVTNENRPLYISYVARHRLVAQPYQVTKAFLHGLETIIDPAWLRMFNQNELQRLVGGDSSEIDVQDLRQNTVYGGVYEMGDDGQEHPSVKLFWDVVGSLPDEDRRLLLKFVTSTPRAPLLGFSQLKPAFSIRDAGGDETRLPSASTCINLLKLPRYSSLKELGASATSSTTPSQPGVTVCAFPIHAPIIPFWPVPFSNALVSPNGFDVIRYINPLIGTVNGGHVFPGATLPYGMAKTVADTNSKAENAAGFVSDASKITGFSHMHDSGTGGSPSLGNFPLFVHSGCLDDDFSKCKFSSRTCSVARINGSARASPGYFSVELENGVAAEMTTTQHTALYRFTFPTVEDGTAAVQSDGTVVPHSPLVLVELADLAVTRSAGGIRVHADSGRIVGDGTFRPSFGTGSYEAYFCADFQGASIRKTGIFNSMGVAKETKQVSGNYGSLAGAWIQFEAPSGPGRDILARVGVSFLSSDQACTNAESEIPEWDFDGTILAAQDAWREKLASISVDATGVSVEMQTTFWSGIYRTLLSPQNYTCENQKWKSDEPYFDSFYCIWDSFRAQHPLLTIIDPPAQTQMVRALIDIYRHEGKLPDCRMGFCKGYTQGGYNADVVIADAFIKGLVDDIDWATAYEAVISDAEVEPSFWGVEGRGNLESYHVLGYIPWDDTDTNGTGPTSRSISRLVEYAYEDFTISLMSEGLGDVIGNARASTDAAKYRERGMNWRNLWNPEQRDSFQDPPEAMIPSDFVGFLQPRLLNGSWRYHSTRRCSPIFDMHKCYYDTIHETYEGSPWLYSFYAPQDMRTLVRLMGGPAEFTRRLKYFHESGIAYMGNEQTFLPVFQFHYAGRPGLSFYWVHQYIPALFNGSVNGIPGNDDCAMGAFSAFAFMGFFPVAGQDVYLLTSPFFPEVRVRSKNGRDAIFRVLNFDPTYSAKYIQSATLNGKPYTRSWINHDIFLQGGILEVQVGPEESLTWGVEDEDLPPSYCS</sequence>
<dbReference type="GO" id="GO:0006516">
    <property type="term" value="P:glycoprotein catabolic process"/>
    <property type="evidence" value="ECO:0007669"/>
    <property type="project" value="TreeGrafter"/>
</dbReference>
<dbReference type="PROSITE" id="PS50237">
    <property type="entry name" value="HECT"/>
    <property type="match status" value="1"/>
</dbReference>
<dbReference type="GO" id="GO:0004842">
    <property type="term" value="F:ubiquitin-protein transferase activity"/>
    <property type="evidence" value="ECO:0007669"/>
    <property type="project" value="InterPro"/>
</dbReference>
<dbReference type="CDD" id="cd00078">
    <property type="entry name" value="HECTc"/>
    <property type="match status" value="1"/>
</dbReference>
<evidence type="ECO:0000256" key="1">
    <source>
        <dbReference type="ARBA" id="ARBA00022786"/>
    </source>
</evidence>
<keyword evidence="5" id="KW-0378">Hydrolase</keyword>
<dbReference type="Pfam" id="PF17678">
    <property type="entry name" value="Glyco_hydro_92N"/>
    <property type="match status" value="1"/>
</dbReference>
<dbReference type="InterPro" id="IPR005887">
    <property type="entry name" value="GH92_a_mannosidase_put"/>
</dbReference>
<dbReference type="InterPro" id="IPR008928">
    <property type="entry name" value="6-hairpin_glycosidase_sf"/>
</dbReference>
<feature type="compositionally biased region" description="Acidic residues" evidence="3">
    <location>
        <begin position="456"/>
        <end position="480"/>
    </location>
</feature>
<dbReference type="InterPro" id="IPR041371">
    <property type="entry name" value="GH92_N"/>
</dbReference>
<dbReference type="SMART" id="SM00119">
    <property type="entry name" value="HECTc"/>
    <property type="match status" value="1"/>
</dbReference>
<feature type="region of interest" description="Disordered" evidence="3">
    <location>
        <begin position="453"/>
        <end position="493"/>
    </location>
</feature>
<dbReference type="GO" id="GO:0005829">
    <property type="term" value="C:cytosol"/>
    <property type="evidence" value="ECO:0007669"/>
    <property type="project" value="TreeGrafter"/>
</dbReference>
<dbReference type="NCBIfam" id="TIGR01180">
    <property type="entry name" value="aman2_put"/>
    <property type="match status" value="1"/>
</dbReference>
<dbReference type="Pfam" id="PF00632">
    <property type="entry name" value="HECT"/>
    <property type="match status" value="1"/>
</dbReference>
<dbReference type="Gene3D" id="3.90.1750.10">
    <property type="entry name" value="Hect, E3 ligase catalytic domains"/>
    <property type="match status" value="1"/>
</dbReference>
<dbReference type="GO" id="GO:0005634">
    <property type="term" value="C:nucleus"/>
    <property type="evidence" value="ECO:0007669"/>
    <property type="project" value="TreeGrafter"/>
</dbReference>
<dbReference type="FunFam" id="1.20.1050.60:FF:000002">
    <property type="entry name" value="Glycosyl hydrolase family 92"/>
    <property type="match status" value="1"/>
</dbReference>
<keyword evidence="1 2" id="KW-0833">Ubl conjugation pathway</keyword>
<dbReference type="InterPro" id="IPR000569">
    <property type="entry name" value="HECT_dom"/>
</dbReference>
<dbReference type="GO" id="GO:0005975">
    <property type="term" value="P:carbohydrate metabolic process"/>
    <property type="evidence" value="ECO:0007669"/>
    <property type="project" value="InterPro"/>
</dbReference>
<dbReference type="OrthoDB" id="449263at2759"/>
<dbReference type="PANTHER" id="PTHR12143:SF42">
    <property type="entry name" value="PUTATIVE SUBFAMILY (AFU_ORTHOLOGUE AFUA_6G13760)-RELATED"/>
    <property type="match status" value="1"/>
</dbReference>
<dbReference type="eggNOG" id="KOG0942">
    <property type="taxonomic scope" value="Eukaryota"/>
</dbReference>
<dbReference type="GO" id="GO:0000224">
    <property type="term" value="F:peptide-N4-(N-acetyl-beta-glucosaminyl)asparagine amidase activity"/>
    <property type="evidence" value="ECO:0007669"/>
    <property type="project" value="TreeGrafter"/>
</dbReference>
<dbReference type="GeneID" id="25974564"/>
<evidence type="ECO:0000313" key="5">
    <source>
        <dbReference type="EMBL" id="EFX04733.1"/>
    </source>
</evidence>
<organism evidence="6">
    <name type="scientific">Grosmannia clavigera (strain kw1407 / UAMH 11150)</name>
    <name type="common">Blue stain fungus</name>
    <name type="synonym">Graphiocladiella clavigera</name>
    <dbReference type="NCBI Taxonomy" id="655863"/>
    <lineage>
        <taxon>Eukaryota</taxon>
        <taxon>Fungi</taxon>
        <taxon>Dikarya</taxon>
        <taxon>Ascomycota</taxon>
        <taxon>Pezizomycotina</taxon>
        <taxon>Sordariomycetes</taxon>
        <taxon>Sordariomycetidae</taxon>
        <taxon>Ophiostomatales</taxon>
        <taxon>Ophiostomataceae</taxon>
        <taxon>Leptographium</taxon>
    </lineage>
</organism>
<dbReference type="Gene3D" id="3.30.2160.10">
    <property type="entry name" value="Hect, E3 ligase catalytic domain"/>
    <property type="match status" value="1"/>
</dbReference>
<dbReference type="InterPro" id="IPR050883">
    <property type="entry name" value="PNGase"/>
</dbReference>
<proteinExistence type="predicted"/>
<dbReference type="Gene3D" id="1.20.1610.10">
    <property type="entry name" value="alpha-1,2-mannosidases domains"/>
    <property type="match status" value="1"/>
</dbReference>
<dbReference type="SUPFAM" id="SSF56204">
    <property type="entry name" value="Hect, E3 ligase catalytic domain"/>
    <property type="match status" value="1"/>
</dbReference>
<evidence type="ECO:0000256" key="2">
    <source>
        <dbReference type="PROSITE-ProRule" id="PRU00104"/>
    </source>
</evidence>
<gene>
    <name evidence="5" type="ORF">CMQ_1661</name>
</gene>
<dbReference type="Gene3D" id="2.70.98.10">
    <property type="match status" value="1"/>
</dbReference>
<dbReference type="Gene3D" id="3.30.2410.10">
    <property type="entry name" value="Hect, E3 ligase catalytic domain"/>
    <property type="match status" value="1"/>
</dbReference>
<dbReference type="PANTHER" id="PTHR12143">
    <property type="entry name" value="PEPTIDE N-GLYCANASE PNGASE -RELATED"/>
    <property type="match status" value="1"/>
</dbReference>
<dbReference type="InterPro" id="IPR014718">
    <property type="entry name" value="GH-type_carb-bd"/>
</dbReference>
<dbReference type="EMBL" id="GL629765">
    <property type="protein sequence ID" value="EFX04733.1"/>
    <property type="molecule type" value="Genomic_DNA"/>
</dbReference>
<dbReference type="Gene3D" id="1.20.1050.60">
    <property type="entry name" value="alpha-1,2-mannosidase"/>
    <property type="match status" value="1"/>
</dbReference>
<dbReference type="InParanoid" id="F0XC67"/>
<dbReference type="HOGENOM" id="CLU_238482_0_0_1"/>
<feature type="domain" description="HECT" evidence="4">
    <location>
        <begin position="613"/>
        <end position="965"/>
    </location>
</feature>
<accession>F0XC67</accession>
<reference evidence="5 6" key="1">
    <citation type="journal article" date="2011" name="Proc. Natl. Acad. Sci. U.S.A.">
        <title>Genome and transcriptome analyses of the mountain pine beetle-fungal symbiont Grosmannia clavigera, a lodgepole pine pathogen.</title>
        <authorList>
            <person name="DiGuistini S."/>
            <person name="Wang Y."/>
            <person name="Liao N.Y."/>
            <person name="Taylor G."/>
            <person name="Tanguay P."/>
            <person name="Feau N."/>
            <person name="Henrissat B."/>
            <person name="Chan S.K."/>
            <person name="Hesse-Orce U."/>
            <person name="Alamouti S.M."/>
            <person name="Tsui C.K.M."/>
            <person name="Docking R.T."/>
            <person name="Levasseur A."/>
            <person name="Haridas S."/>
            <person name="Robertson G."/>
            <person name="Birol I."/>
            <person name="Holt R.A."/>
            <person name="Marra M.A."/>
            <person name="Hamelin R.C."/>
            <person name="Hirst M."/>
            <person name="Jones S.J.M."/>
            <person name="Bohlmann J."/>
            <person name="Breuil C."/>
        </authorList>
    </citation>
    <scope>NUCLEOTIDE SEQUENCE [LARGE SCALE GENOMIC DNA]</scope>
    <source>
        <strain evidence="6">kw1407 / UAMH 11150</strain>
    </source>
</reference>
<evidence type="ECO:0000313" key="6">
    <source>
        <dbReference type="Proteomes" id="UP000007796"/>
    </source>
</evidence>
<dbReference type="InterPro" id="IPR035983">
    <property type="entry name" value="Hect_E3_ubiquitin_ligase"/>
</dbReference>
<dbReference type="Pfam" id="PF07971">
    <property type="entry name" value="Glyco_hydro_92"/>
    <property type="match status" value="1"/>
</dbReference>
<evidence type="ECO:0000256" key="3">
    <source>
        <dbReference type="SAM" id="MobiDB-lite"/>
    </source>
</evidence>
<evidence type="ECO:0000259" key="4">
    <source>
        <dbReference type="PROSITE" id="PS50237"/>
    </source>
</evidence>
<dbReference type="SUPFAM" id="SSF48208">
    <property type="entry name" value="Six-hairpin glycosidases"/>
    <property type="match status" value="1"/>
</dbReference>